<evidence type="ECO:0000313" key="3">
    <source>
        <dbReference type="EMBL" id="SFP08944.1"/>
    </source>
</evidence>
<feature type="transmembrane region" description="Helical" evidence="2">
    <location>
        <begin position="136"/>
        <end position="160"/>
    </location>
</feature>
<sequence>MVTSSTTSATSREPAALLGVVLAATVWSGIDARDLGTWLLEMAPVAVAVPVLVAVHRRFPLTLLSYRLLTAGALFIALGAHYTYAEVPLGFWLQDWFGFERNHYDRVGHFVQGLVAAVVLRELLRRRAGMRPGRWLVLAVTLGSLGLSAAFELVEMLVAAVSGQGGDYLATRGDPLDSQWDMAMALSGAVLSQLVFSRAHDRQLARHALAGEVPGSALGAATGVGGGQAEHFEQFDALPHVPAVPGDGARGPAGLRVATGPRLGPHPRHPAGVLSGVERCLVPCPGHGYLLPAGADAARYAVSWGPPGATSRPRPVDRRRKGGRAPPTGSSSHRRRPAGTPTSSQAGPPDARHAPGAARGGTPSTGAGSAHRERRRTGAGGGAAAAAAITTASAATSTSSGRPRFTRNSGSTADTHSGTLPCLRRGPCTRLSRSIASPPATAARVCAGSITSSTSPRSAA</sequence>
<keyword evidence="2" id="KW-1133">Transmembrane helix</keyword>
<dbReference type="EMBL" id="FOWW01000001">
    <property type="protein sequence ID" value="SFP08944.1"/>
    <property type="molecule type" value="Genomic_DNA"/>
</dbReference>
<reference evidence="4" key="1">
    <citation type="submission" date="2016-10" db="EMBL/GenBank/DDBJ databases">
        <authorList>
            <person name="Varghese N."/>
            <person name="Submissions S."/>
        </authorList>
    </citation>
    <scope>NUCLEOTIDE SEQUENCE [LARGE SCALE GENOMIC DNA]</scope>
    <source>
        <strain evidence="4">CGMCC 4.5579</strain>
    </source>
</reference>
<feature type="compositionally biased region" description="Polar residues" evidence="1">
    <location>
        <begin position="406"/>
        <end position="418"/>
    </location>
</feature>
<dbReference type="InterPro" id="IPR014509">
    <property type="entry name" value="YjdF-like"/>
</dbReference>
<proteinExistence type="predicted"/>
<keyword evidence="2" id="KW-0472">Membrane</keyword>
<accession>A0A1I5MH76</accession>
<evidence type="ECO:0000256" key="1">
    <source>
        <dbReference type="SAM" id="MobiDB-lite"/>
    </source>
</evidence>
<evidence type="ECO:0000256" key="2">
    <source>
        <dbReference type="SAM" id="Phobius"/>
    </source>
</evidence>
<protein>
    <submittedName>
        <fullName evidence="3">Uncharacterized membrane protein YjdF</fullName>
    </submittedName>
</protein>
<feature type="transmembrane region" description="Helical" evidence="2">
    <location>
        <begin position="107"/>
        <end position="124"/>
    </location>
</feature>
<dbReference type="Pfam" id="PF09997">
    <property type="entry name" value="DUF2238"/>
    <property type="match status" value="1"/>
</dbReference>
<keyword evidence="2" id="KW-0812">Transmembrane</keyword>
<feature type="compositionally biased region" description="Polar residues" evidence="1">
    <location>
        <begin position="449"/>
        <end position="460"/>
    </location>
</feature>
<feature type="transmembrane region" description="Helical" evidence="2">
    <location>
        <begin position="68"/>
        <end position="87"/>
    </location>
</feature>
<feature type="region of interest" description="Disordered" evidence="1">
    <location>
        <begin position="304"/>
        <end position="460"/>
    </location>
</feature>
<dbReference type="AlphaFoldDB" id="A0A1I5MH76"/>
<feature type="compositionally biased region" description="Low complexity" evidence="1">
    <location>
        <begin position="384"/>
        <end position="401"/>
    </location>
</feature>
<keyword evidence="4" id="KW-1185">Reference proteome</keyword>
<feature type="transmembrane region" description="Helical" evidence="2">
    <location>
        <begin position="38"/>
        <end position="56"/>
    </location>
</feature>
<feature type="region of interest" description="Disordered" evidence="1">
    <location>
        <begin position="245"/>
        <end position="267"/>
    </location>
</feature>
<dbReference type="Proteomes" id="UP000198727">
    <property type="component" value="Unassembled WGS sequence"/>
</dbReference>
<name>A0A1I5MH76_9PSEU</name>
<organism evidence="3 4">
    <name type="scientific">Amycolatopsis arida</name>
    <dbReference type="NCBI Taxonomy" id="587909"/>
    <lineage>
        <taxon>Bacteria</taxon>
        <taxon>Bacillati</taxon>
        <taxon>Actinomycetota</taxon>
        <taxon>Actinomycetes</taxon>
        <taxon>Pseudonocardiales</taxon>
        <taxon>Pseudonocardiaceae</taxon>
        <taxon>Amycolatopsis</taxon>
    </lineage>
</organism>
<gene>
    <name evidence="3" type="ORF">SAMN05421810_101921</name>
</gene>
<evidence type="ECO:0000313" key="4">
    <source>
        <dbReference type="Proteomes" id="UP000198727"/>
    </source>
</evidence>